<accession>A0A024HHK5</accession>
<dbReference type="KEGG" id="pkc:PKB_3034"/>
<protein>
    <submittedName>
        <fullName evidence="2">Hypothetical secreted protein</fullName>
    </submittedName>
</protein>
<name>A0A024HHK5_PSEKB</name>
<proteinExistence type="predicted"/>
<sequence length="150" mass="16293">MKGILLGALLALGAPVAQAAQQRFECGGARVEIDMFSGAVLHTWVRVSRDVRYVQMLLQDAEFLGGRCQQDSQGRPKVVFQAFCGGSGCEDLHNWGIIDPLKMQTLLAPAPGNALRASEVLGFCPTPLEFRELMSLDHEARLRGIPEISG</sequence>
<keyword evidence="1" id="KW-0732">Signal</keyword>
<dbReference type="Proteomes" id="UP000025241">
    <property type="component" value="Chromosome I"/>
</dbReference>
<dbReference type="HOGENOM" id="CLU_1738963_0_0_6"/>
<reference evidence="2 3" key="1">
    <citation type="submission" date="2013-03" db="EMBL/GenBank/DDBJ databases">
        <authorList>
            <person name="Linke B."/>
        </authorList>
    </citation>
    <scope>NUCLEOTIDE SEQUENCE [LARGE SCALE GENOMIC DNA]</scope>
    <source>
        <strain evidence="2 3">B13</strain>
    </source>
</reference>
<dbReference type="STRING" id="1301098.PKB_3034"/>
<evidence type="ECO:0000313" key="2">
    <source>
        <dbReference type="EMBL" id="CDF84381.1"/>
    </source>
</evidence>
<feature type="signal peptide" evidence="1">
    <location>
        <begin position="1"/>
        <end position="19"/>
    </location>
</feature>
<reference evidence="2 3" key="2">
    <citation type="submission" date="2014-05" db="EMBL/GenBank/DDBJ databases">
        <title>Genome sequence of the 3-chlorobenzoate degrading bacterium Pseudomonas knackmussii B13 shows multiple evidence for horizontal gene transfer.</title>
        <authorList>
            <person name="Miyazaki R."/>
            <person name="Bertelli C."/>
            <person name="Falquet L."/>
            <person name="Robinson-Rechavi M."/>
            <person name="Gharib W."/>
            <person name="Roy S."/>
            <person name="Van der Meer J.R."/>
        </authorList>
    </citation>
    <scope>NUCLEOTIDE SEQUENCE [LARGE SCALE GENOMIC DNA]</scope>
    <source>
        <strain evidence="2 3">B13</strain>
    </source>
</reference>
<dbReference type="OrthoDB" id="6875490at2"/>
<evidence type="ECO:0000313" key="3">
    <source>
        <dbReference type="Proteomes" id="UP000025241"/>
    </source>
</evidence>
<keyword evidence="3" id="KW-1185">Reference proteome</keyword>
<dbReference type="EMBL" id="HG322950">
    <property type="protein sequence ID" value="CDF84381.1"/>
    <property type="molecule type" value="Genomic_DNA"/>
</dbReference>
<dbReference type="AlphaFoldDB" id="A0A024HHK5"/>
<evidence type="ECO:0000256" key="1">
    <source>
        <dbReference type="SAM" id="SignalP"/>
    </source>
</evidence>
<organism evidence="2 3">
    <name type="scientific">Pseudomonas knackmussii (strain DSM 6978 / CCUG 54928 / LMG 23759 / B13)</name>
    <dbReference type="NCBI Taxonomy" id="1301098"/>
    <lineage>
        <taxon>Bacteria</taxon>
        <taxon>Pseudomonadati</taxon>
        <taxon>Pseudomonadota</taxon>
        <taxon>Gammaproteobacteria</taxon>
        <taxon>Pseudomonadales</taxon>
        <taxon>Pseudomonadaceae</taxon>
        <taxon>Pseudomonas</taxon>
    </lineage>
</organism>
<feature type="chain" id="PRO_5001533210" evidence="1">
    <location>
        <begin position="20"/>
        <end position="150"/>
    </location>
</feature>
<dbReference type="RefSeq" id="WP_156958037.1">
    <property type="nucleotide sequence ID" value="NZ_HG322950.1"/>
</dbReference>
<gene>
    <name evidence="2" type="ORF">PKB_3034</name>
</gene>